<keyword evidence="3" id="KW-1185">Reference proteome</keyword>
<accession>A0AA38RIB2</accession>
<comment type="caution">
    <text evidence="2">The sequence shown here is derived from an EMBL/GenBank/DDBJ whole genome shotgun (WGS) entry which is preliminary data.</text>
</comment>
<dbReference type="AlphaFoldDB" id="A0AA38RIB2"/>
<dbReference type="EMBL" id="JANBVO010000030">
    <property type="protein sequence ID" value="KAJ9138475.1"/>
    <property type="molecule type" value="Genomic_DNA"/>
</dbReference>
<organism evidence="2 3">
    <name type="scientific">Pleurostoma richardsiae</name>
    <dbReference type="NCBI Taxonomy" id="41990"/>
    <lineage>
        <taxon>Eukaryota</taxon>
        <taxon>Fungi</taxon>
        <taxon>Dikarya</taxon>
        <taxon>Ascomycota</taxon>
        <taxon>Pezizomycotina</taxon>
        <taxon>Sordariomycetes</taxon>
        <taxon>Sordariomycetidae</taxon>
        <taxon>Calosphaeriales</taxon>
        <taxon>Pleurostomataceae</taxon>
        <taxon>Pleurostoma</taxon>
    </lineage>
</organism>
<evidence type="ECO:0000313" key="2">
    <source>
        <dbReference type="EMBL" id="KAJ9138475.1"/>
    </source>
</evidence>
<dbReference type="Pfam" id="PF12417">
    <property type="entry name" value="DUF3669"/>
    <property type="match status" value="1"/>
</dbReference>
<name>A0AA38RIB2_9PEZI</name>
<protein>
    <recommendedName>
        <fullName evidence="1">DUF3669 domain-containing protein</fullName>
    </recommendedName>
</protein>
<evidence type="ECO:0000313" key="3">
    <source>
        <dbReference type="Proteomes" id="UP001174694"/>
    </source>
</evidence>
<evidence type="ECO:0000259" key="1">
    <source>
        <dbReference type="Pfam" id="PF12417"/>
    </source>
</evidence>
<dbReference type="PANTHER" id="PTHR40780">
    <property type="entry name" value="DUF3669 DOMAIN-CONTAINING PROTEIN"/>
    <property type="match status" value="1"/>
</dbReference>
<dbReference type="Proteomes" id="UP001174694">
    <property type="component" value="Unassembled WGS sequence"/>
</dbReference>
<dbReference type="PANTHER" id="PTHR40780:SF3">
    <property type="entry name" value="DUF3669 DOMAIN-CONTAINING PROTEIN"/>
    <property type="match status" value="1"/>
</dbReference>
<gene>
    <name evidence="2" type="ORF">NKR23_g8569</name>
</gene>
<proteinExistence type="predicted"/>
<sequence>MADALAFLHWCARVDADDVEFVLALPPQPDADSTVEDLQKCQGFLSGTLGRHDVWVLDFDCCSEMSMDEDGIAMACRSFWRNDPYYPRPGSVNQMDQRLWHLFRERFLFISHIILRDEGPLVKRLPILLMNMIEETKGTFARGVV</sequence>
<feature type="domain" description="DUF3669" evidence="1">
    <location>
        <begin position="54"/>
        <end position="118"/>
    </location>
</feature>
<dbReference type="InterPro" id="IPR022137">
    <property type="entry name" value="Znf_prot_DUF3669"/>
</dbReference>
<reference evidence="2" key="1">
    <citation type="submission" date="2022-07" db="EMBL/GenBank/DDBJ databases">
        <title>Fungi with potential for degradation of polypropylene.</title>
        <authorList>
            <person name="Gostincar C."/>
        </authorList>
    </citation>
    <scope>NUCLEOTIDE SEQUENCE</scope>
    <source>
        <strain evidence="2">EXF-13308</strain>
    </source>
</reference>